<sequence length="135" mass="14601">MKRFCLTLFAALISIIALAQGTATGCLIPYSNRVYTSNALEVLGTSQLYNNSPFTSLSSNYCSWTPGTTASSCVICDGTLGVDVLGIKICLFGTFRYGYQGTFTMVECNLDDHSWLFGAAAGLFGILIIRKRNKP</sequence>
<dbReference type="RefSeq" id="WP_090770518.1">
    <property type="nucleotide sequence ID" value="NZ_FMZH01000007.1"/>
</dbReference>
<dbReference type="AlphaFoldDB" id="A0A1G6X5E4"/>
<keyword evidence="1" id="KW-1133">Transmembrane helix</keyword>
<proteinExistence type="predicted"/>
<feature type="chain" id="PRO_5011712369" description="PEP-CTERM protein-sorting domain-containing protein" evidence="2">
    <location>
        <begin position="20"/>
        <end position="135"/>
    </location>
</feature>
<gene>
    <name evidence="3" type="ORF">SAMN04488024_107227</name>
</gene>
<dbReference type="Proteomes" id="UP000199455">
    <property type="component" value="Unassembled WGS sequence"/>
</dbReference>
<dbReference type="EMBL" id="FMZH01000007">
    <property type="protein sequence ID" value="SDD73339.1"/>
    <property type="molecule type" value="Genomic_DNA"/>
</dbReference>
<evidence type="ECO:0000256" key="2">
    <source>
        <dbReference type="SAM" id="SignalP"/>
    </source>
</evidence>
<keyword evidence="4" id="KW-1185">Reference proteome</keyword>
<dbReference type="PROSITE" id="PS51257">
    <property type="entry name" value="PROKAR_LIPOPROTEIN"/>
    <property type="match status" value="1"/>
</dbReference>
<keyword evidence="2" id="KW-0732">Signal</keyword>
<keyword evidence="1" id="KW-0472">Membrane</keyword>
<evidence type="ECO:0000313" key="3">
    <source>
        <dbReference type="EMBL" id="SDD73339.1"/>
    </source>
</evidence>
<evidence type="ECO:0008006" key="5">
    <source>
        <dbReference type="Google" id="ProtNLM"/>
    </source>
</evidence>
<accession>A0A1G6X5E4</accession>
<evidence type="ECO:0000313" key="4">
    <source>
        <dbReference type="Proteomes" id="UP000199455"/>
    </source>
</evidence>
<reference evidence="4" key="1">
    <citation type="submission" date="2016-10" db="EMBL/GenBank/DDBJ databases">
        <authorList>
            <person name="Varghese N."/>
            <person name="Submissions S."/>
        </authorList>
    </citation>
    <scope>NUCLEOTIDE SEQUENCE [LARGE SCALE GENOMIC DNA]</scope>
    <source>
        <strain evidence="4">DSM 18609</strain>
    </source>
</reference>
<keyword evidence="1" id="KW-0812">Transmembrane</keyword>
<evidence type="ECO:0000256" key="1">
    <source>
        <dbReference type="SAM" id="Phobius"/>
    </source>
</evidence>
<protein>
    <recommendedName>
        <fullName evidence="5">PEP-CTERM protein-sorting domain-containing protein</fullName>
    </recommendedName>
</protein>
<dbReference type="STRING" id="390242.SAMN04488024_107227"/>
<organism evidence="3 4">
    <name type="scientific">Pedobacter soli</name>
    <dbReference type="NCBI Taxonomy" id="390242"/>
    <lineage>
        <taxon>Bacteria</taxon>
        <taxon>Pseudomonadati</taxon>
        <taxon>Bacteroidota</taxon>
        <taxon>Sphingobacteriia</taxon>
        <taxon>Sphingobacteriales</taxon>
        <taxon>Sphingobacteriaceae</taxon>
        <taxon>Pedobacter</taxon>
    </lineage>
</organism>
<name>A0A1G6X5E4_9SPHI</name>
<feature type="transmembrane region" description="Helical" evidence="1">
    <location>
        <begin position="113"/>
        <end position="129"/>
    </location>
</feature>
<feature type="signal peptide" evidence="2">
    <location>
        <begin position="1"/>
        <end position="19"/>
    </location>
</feature>